<dbReference type="EMBL" id="JAPHAV010000024">
    <property type="protein sequence ID" value="MCX2699287.1"/>
    <property type="molecule type" value="Genomic_DNA"/>
</dbReference>
<evidence type="ECO:0000256" key="1">
    <source>
        <dbReference type="SAM" id="MobiDB-lite"/>
    </source>
</evidence>
<dbReference type="InterPro" id="IPR005003">
    <property type="entry name" value="Phage_lambda_Stf-r1"/>
</dbReference>
<dbReference type="InterPro" id="IPR037053">
    <property type="entry name" value="Phage_tail_collar_dom_sf"/>
</dbReference>
<organism evidence="3 4">
    <name type="scientific">Ochrobactrum chromiisoli</name>
    <dbReference type="NCBI Taxonomy" id="2993941"/>
    <lineage>
        <taxon>Bacteria</taxon>
        <taxon>Pseudomonadati</taxon>
        <taxon>Pseudomonadota</taxon>
        <taxon>Alphaproteobacteria</taxon>
        <taxon>Hyphomicrobiales</taxon>
        <taxon>Brucellaceae</taxon>
        <taxon>Brucella/Ochrobactrum group</taxon>
        <taxon>Ochrobactrum</taxon>
    </lineage>
</organism>
<dbReference type="Gene3D" id="3.90.1340.10">
    <property type="entry name" value="Phage tail collar domain"/>
    <property type="match status" value="1"/>
</dbReference>
<dbReference type="Pfam" id="PF07484">
    <property type="entry name" value="Collar"/>
    <property type="match status" value="1"/>
</dbReference>
<gene>
    <name evidence="3" type="ORF">OPR82_21520</name>
</gene>
<feature type="domain" description="Phage tail collar" evidence="2">
    <location>
        <begin position="159"/>
        <end position="212"/>
    </location>
</feature>
<sequence length="317" mass="33465">MSSIWDWSLQAASNANSDDNINWQEGQPPSTVNNSARSMMQRVRELLSDLGAVTAATGTANVISFAAKSTFNTYIDGIRIALRAANTNTGSATLNVNSVGAKPIYTVNANSGVTPLSGGNITANGIYELIYSAALDGNSGGWLLLNPTMSFKPVGSYEIMAAPVVPAGYLYCDGRAVSRTTYASLFNVIGTRFGAGDGSTTFLLPDWRGAFMRGWDDGRGLDSGRVFGVQQNSQNKAHTHTFSGTTTSNGSHTHPITNMGLWTSDGSTDVRSWGQNGQTYNTGAAGDHTHTFSGTTSSDGGTDARPINNTVYVVVKF</sequence>
<keyword evidence="4" id="KW-1185">Reference proteome</keyword>
<dbReference type="SUPFAM" id="SSF88874">
    <property type="entry name" value="Receptor-binding domain of short tail fibre protein gp12"/>
    <property type="match status" value="1"/>
</dbReference>
<name>A0ABT3QUS6_9HYPH</name>
<evidence type="ECO:0000313" key="4">
    <source>
        <dbReference type="Proteomes" id="UP001301216"/>
    </source>
</evidence>
<dbReference type="Proteomes" id="UP001301216">
    <property type="component" value="Unassembled WGS sequence"/>
</dbReference>
<dbReference type="Pfam" id="PF03335">
    <property type="entry name" value="Phage_fiber"/>
    <property type="match status" value="2"/>
</dbReference>
<reference evidence="3 4" key="1">
    <citation type="submission" date="2022-11" db="EMBL/GenBank/DDBJ databases">
        <title>Brucella sp. YY2X, whole genome shotgun sequencing project.</title>
        <authorList>
            <person name="Yang Y."/>
        </authorList>
    </citation>
    <scope>NUCLEOTIDE SEQUENCE [LARGE SCALE GENOMIC DNA]</scope>
    <source>
        <strain evidence="3 4">YY2X</strain>
    </source>
</reference>
<feature type="compositionally biased region" description="Low complexity" evidence="1">
    <location>
        <begin position="291"/>
        <end position="303"/>
    </location>
</feature>
<protein>
    <submittedName>
        <fullName evidence="3">Tail fiber protein</fullName>
    </submittedName>
</protein>
<accession>A0ABT3QUS6</accession>
<feature type="region of interest" description="Disordered" evidence="1">
    <location>
        <begin position="280"/>
        <end position="303"/>
    </location>
</feature>
<comment type="caution">
    <text evidence="3">The sequence shown here is derived from an EMBL/GenBank/DDBJ whole genome shotgun (WGS) entry which is preliminary data.</text>
</comment>
<evidence type="ECO:0000259" key="2">
    <source>
        <dbReference type="Pfam" id="PF07484"/>
    </source>
</evidence>
<proteinExistence type="predicted"/>
<dbReference type="RefSeq" id="WP_265987019.1">
    <property type="nucleotide sequence ID" value="NZ_JAPHAV010000024.1"/>
</dbReference>
<evidence type="ECO:0000313" key="3">
    <source>
        <dbReference type="EMBL" id="MCX2699287.1"/>
    </source>
</evidence>
<dbReference type="InterPro" id="IPR011083">
    <property type="entry name" value="Phage_tail_collar_dom"/>
</dbReference>